<evidence type="ECO:0000256" key="1">
    <source>
        <dbReference type="SAM" id="MobiDB-lite"/>
    </source>
</evidence>
<reference evidence="2 3" key="1">
    <citation type="submission" date="2019-05" db="EMBL/GenBank/DDBJ databases">
        <title>Another draft genome of Portunus trituberculatus and its Hox gene families provides insights of decapod evolution.</title>
        <authorList>
            <person name="Jeong J.-H."/>
            <person name="Song I."/>
            <person name="Kim S."/>
            <person name="Choi T."/>
            <person name="Kim D."/>
            <person name="Ryu S."/>
            <person name="Kim W."/>
        </authorList>
    </citation>
    <scope>NUCLEOTIDE SEQUENCE [LARGE SCALE GENOMIC DNA]</scope>
    <source>
        <tissue evidence="2">Muscle</tissue>
    </source>
</reference>
<comment type="caution">
    <text evidence="2">The sequence shown here is derived from an EMBL/GenBank/DDBJ whole genome shotgun (WGS) entry which is preliminary data.</text>
</comment>
<evidence type="ECO:0000313" key="3">
    <source>
        <dbReference type="Proteomes" id="UP000324222"/>
    </source>
</evidence>
<dbReference type="EMBL" id="VSRR010006852">
    <property type="protein sequence ID" value="MPC45699.1"/>
    <property type="molecule type" value="Genomic_DNA"/>
</dbReference>
<protein>
    <submittedName>
        <fullName evidence="2">Uncharacterized protein</fullName>
    </submittedName>
</protein>
<proteinExistence type="predicted"/>
<keyword evidence="3" id="KW-1185">Reference proteome</keyword>
<dbReference type="Proteomes" id="UP000324222">
    <property type="component" value="Unassembled WGS sequence"/>
</dbReference>
<gene>
    <name evidence="2" type="ORF">E2C01_039405</name>
</gene>
<organism evidence="2 3">
    <name type="scientific">Portunus trituberculatus</name>
    <name type="common">Swimming crab</name>
    <name type="synonym">Neptunus trituberculatus</name>
    <dbReference type="NCBI Taxonomy" id="210409"/>
    <lineage>
        <taxon>Eukaryota</taxon>
        <taxon>Metazoa</taxon>
        <taxon>Ecdysozoa</taxon>
        <taxon>Arthropoda</taxon>
        <taxon>Crustacea</taxon>
        <taxon>Multicrustacea</taxon>
        <taxon>Malacostraca</taxon>
        <taxon>Eumalacostraca</taxon>
        <taxon>Eucarida</taxon>
        <taxon>Decapoda</taxon>
        <taxon>Pleocyemata</taxon>
        <taxon>Brachyura</taxon>
        <taxon>Eubrachyura</taxon>
        <taxon>Portunoidea</taxon>
        <taxon>Portunidae</taxon>
        <taxon>Portuninae</taxon>
        <taxon>Portunus</taxon>
    </lineage>
</organism>
<name>A0A5B7FKN8_PORTR</name>
<evidence type="ECO:0000313" key="2">
    <source>
        <dbReference type="EMBL" id="MPC45699.1"/>
    </source>
</evidence>
<sequence length="67" mass="7596">MTRAPRECSTGVRTGRDSCSARGRLSLSSDERLNPSLRYGEVHNIYRKEKAMKRVGHPLFSRCDAVE</sequence>
<feature type="region of interest" description="Disordered" evidence="1">
    <location>
        <begin position="1"/>
        <end position="23"/>
    </location>
</feature>
<accession>A0A5B7FKN8</accession>
<dbReference type="AlphaFoldDB" id="A0A5B7FKN8"/>